<gene>
    <name evidence="3" type="ORF">EGH25_06130</name>
</gene>
<keyword evidence="4" id="KW-1185">Reference proteome</keyword>
<protein>
    <submittedName>
        <fullName evidence="3">ArsR family transcriptional regulator</fullName>
    </submittedName>
</protein>
<dbReference type="Proteomes" id="UP001149411">
    <property type="component" value="Unassembled WGS sequence"/>
</dbReference>
<comment type="caution">
    <text evidence="3">The sequence shown here is derived from an EMBL/GenBank/DDBJ whole genome shotgun (WGS) entry which is preliminary data.</text>
</comment>
<organism evidence="3 4">
    <name type="scientific">Halorutilus salinus</name>
    <dbReference type="NCBI Taxonomy" id="2487751"/>
    <lineage>
        <taxon>Archaea</taxon>
        <taxon>Methanobacteriati</taxon>
        <taxon>Methanobacteriota</taxon>
        <taxon>Stenosarchaea group</taxon>
        <taxon>Halobacteria</taxon>
        <taxon>Halorutilales</taxon>
        <taxon>Halorutilaceae</taxon>
        <taxon>Halorutilus</taxon>
    </lineage>
</organism>
<dbReference type="InterPro" id="IPR013561">
    <property type="entry name" value="FilR1_middle_dom"/>
</dbReference>
<reference evidence="3" key="1">
    <citation type="submission" date="2022-09" db="EMBL/GenBank/DDBJ databases">
        <title>Haloadaptaus new haloarchaeum isolated from saline soil.</title>
        <authorList>
            <person name="Duran-Viseras A."/>
            <person name="Sanchez-Porro C."/>
            <person name="Ventosa A."/>
        </authorList>
    </citation>
    <scope>NUCLEOTIDE SEQUENCE</scope>
    <source>
        <strain evidence="3">F3-133</strain>
    </source>
</reference>
<accession>A0A9Q4C617</accession>
<name>A0A9Q4C617_9EURY</name>
<feature type="domain" description="HVO-A0261-like N-terminal" evidence="2">
    <location>
        <begin position="13"/>
        <end position="80"/>
    </location>
</feature>
<evidence type="ECO:0000259" key="2">
    <source>
        <dbReference type="Pfam" id="PF25213"/>
    </source>
</evidence>
<dbReference type="InterPro" id="IPR036388">
    <property type="entry name" value="WH-like_DNA-bd_sf"/>
</dbReference>
<dbReference type="EMBL" id="RKLV01000005">
    <property type="protein sequence ID" value="MCX2818926.1"/>
    <property type="molecule type" value="Genomic_DNA"/>
</dbReference>
<sequence>MSHGTAELHDVLSKRADVLKRIHEREYDASDLRRETEMADSTVYKSLRELEDVGLITNGGGGYDLTAYGKEVYQKHEEMSRVCKARPVLEGLGDDFDLDMVSDADTVLPEPHAPQKPVSRMEDMVNASETVRGLAPVVTERYVRFARRKAVEGMDAEFVLEKDVFEHVRRRYPKMLEDQLENGVSVYVTERTVPYGLLVSDTGVCVISYDGEGGVLGGVVSDRVPVRDKGDEVFSKYRRGATKVRRKAV</sequence>
<feature type="domain" description="Methanogenesis regulatory protein FilR1 middle" evidence="1">
    <location>
        <begin position="114"/>
        <end position="239"/>
    </location>
</feature>
<dbReference type="SUPFAM" id="SSF46785">
    <property type="entry name" value="Winged helix' DNA-binding domain"/>
    <property type="match status" value="1"/>
</dbReference>
<dbReference type="AlphaFoldDB" id="A0A9Q4C617"/>
<dbReference type="InterPro" id="IPR011991">
    <property type="entry name" value="ArsR-like_HTH"/>
</dbReference>
<dbReference type="Pfam" id="PF08350">
    <property type="entry name" value="FilR1_middle"/>
    <property type="match status" value="1"/>
</dbReference>
<dbReference type="InterPro" id="IPR036390">
    <property type="entry name" value="WH_DNA-bd_sf"/>
</dbReference>
<dbReference type="InterPro" id="IPR057527">
    <property type="entry name" value="HVO_A0261-like_N"/>
</dbReference>
<dbReference type="CDD" id="cd00090">
    <property type="entry name" value="HTH_ARSR"/>
    <property type="match status" value="1"/>
</dbReference>
<evidence type="ECO:0000313" key="4">
    <source>
        <dbReference type="Proteomes" id="UP001149411"/>
    </source>
</evidence>
<evidence type="ECO:0000313" key="3">
    <source>
        <dbReference type="EMBL" id="MCX2818926.1"/>
    </source>
</evidence>
<dbReference type="Pfam" id="PF25213">
    <property type="entry name" value="HVO_A0261_N"/>
    <property type="match status" value="1"/>
</dbReference>
<dbReference type="Gene3D" id="1.10.10.10">
    <property type="entry name" value="Winged helix-like DNA-binding domain superfamily/Winged helix DNA-binding domain"/>
    <property type="match status" value="1"/>
</dbReference>
<dbReference type="RefSeq" id="WP_266086766.1">
    <property type="nucleotide sequence ID" value="NZ_RKLV01000005.1"/>
</dbReference>
<proteinExistence type="predicted"/>
<evidence type="ECO:0000259" key="1">
    <source>
        <dbReference type="Pfam" id="PF08350"/>
    </source>
</evidence>